<organism evidence="1 2">
    <name type="scientific">Dibothriocephalus latus</name>
    <name type="common">Fish tapeworm</name>
    <name type="synonym">Diphyllobothrium latum</name>
    <dbReference type="NCBI Taxonomy" id="60516"/>
    <lineage>
        <taxon>Eukaryota</taxon>
        <taxon>Metazoa</taxon>
        <taxon>Spiralia</taxon>
        <taxon>Lophotrochozoa</taxon>
        <taxon>Platyhelminthes</taxon>
        <taxon>Cestoda</taxon>
        <taxon>Eucestoda</taxon>
        <taxon>Diphyllobothriidea</taxon>
        <taxon>Diphyllobothriidae</taxon>
        <taxon>Dibothriocephalus</taxon>
    </lineage>
</organism>
<reference evidence="1 2" key="1">
    <citation type="submission" date="2018-11" db="EMBL/GenBank/DDBJ databases">
        <authorList>
            <consortium name="Pathogen Informatics"/>
        </authorList>
    </citation>
    <scope>NUCLEOTIDE SEQUENCE [LARGE SCALE GENOMIC DNA]</scope>
</reference>
<accession>A0A3P7PNN1</accession>
<dbReference type="Proteomes" id="UP000281553">
    <property type="component" value="Unassembled WGS sequence"/>
</dbReference>
<dbReference type="AlphaFoldDB" id="A0A3P7PNN1"/>
<dbReference type="EMBL" id="UYRU01112186">
    <property type="protein sequence ID" value="VDN44581.1"/>
    <property type="molecule type" value="Genomic_DNA"/>
</dbReference>
<gene>
    <name evidence="1" type="ORF">DILT_LOCUS19375</name>
</gene>
<name>A0A3P7PNN1_DIBLA</name>
<proteinExistence type="predicted"/>
<sequence length="91" mass="10541">MPSYIHLRRIIRACQVGQLFIRFSFVRPRLGDSAALIYTLQNIRQEMILTCRLASATRLLLVCICGFVKRQKLVCMQTFVFPRLARLAVLL</sequence>
<evidence type="ECO:0000313" key="1">
    <source>
        <dbReference type="EMBL" id="VDN44581.1"/>
    </source>
</evidence>
<evidence type="ECO:0000313" key="2">
    <source>
        <dbReference type="Proteomes" id="UP000281553"/>
    </source>
</evidence>
<protein>
    <submittedName>
        <fullName evidence="1">Uncharacterized protein</fullName>
    </submittedName>
</protein>
<keyword evidence="2" id="KW-1185">Reference proteome</keyword>